<proteinExistence type="predicted"/>
<organism evidence="1 2">
    <name type="scientific">Parascaris univalens</name>
    <name type="common">Nematode worm</name>
    <dbReference type="NCBI Taxonomy" id="6257"/>
    <lineage>
        <taxon>Eukaryota</taxon>
        <taxon>Metazoa</taxon>
        <taxon>Ecdysozoa</taxon>
        <taxon>Nematoda</taxon>
        <taxon>Chromadorea</taxon>
        <taxon>Rhabditida</taxon>
        <taxon>Spirurina</taxon>
        <taxon>Ascaridomorpha</taxon>
        <taxon>Ascaridoidea</taxon>
        <taxon>Ascarididae</taxon>
        <taxon>Parascaris</taxon>
    </lineage>
</organism>
<dbReference type="AlphaFoldDB" id="A0A915CLJ7"/>
<dbReference type="WBParaSite" id="PgR350_g005_t01">
    <property type="protein sequence ID" value="PgR350_g005_t01"/>
    <property type="gene ID" value="PgR350_g005"/>
</dbReference>
<protein>
    <submittedName>
        <fullName evidence="2">Uncharacterized protein</fullName>
    </submittedName>
</protein>
<reference evidence="2" key="1">
    <citation type="submission" date="2022-11" db="UniProtKB">
        <authorList>
            <consortium name="WormBaseParasite"/>
        </authorList>
    </citation>
    <scope>IDENTIFICATION</scope>
</reference>
<evidence type="ECO:0000313" key="2">
    <source>
        <dbReference type="WBParaSite" id="PgR350_g005_t01"/>
    </source>
</evidence>
<name>A0A915CLJ7_PARUN</name>
<dbReference type="Proteomes" id="UP000887569">
    <property type="component" value="Unplaced"/>
</dbReference>
<accession>A0A915CLJ7</accession>
<keyword evidence="1" id="KW-1185">Reference proteome</keyword>
<evidence type="ECO:0000313" key="1">
    <source>
        <dbReference type="Proteomes" id="UP000887569"/>
    </source>
</evidence>
<sequence length="108" mass="12326">MDNASVYGTEDCRFESCRGRVGHYKSTSSAVIMLWRRISTLEDIFLFSLATFRFLTQPEHYVTEMFQEYEKACGRVAQWTTRRSTEPKIAGSNPAVVVLNIIQAQALP</sequence>